<evidence type="ECO:0000313" key="1">
    <source>
        <dbReference type="EMBL" id="PWK80179.1"/>
    </source>
</evidence>
<dbReference type="Proteomes" id="UP000245678">
    <property type="component" value="Unassembled WGS sequence"/>
</dbReference>
<proteinExistence type="predicted"/>
<sequence>MSTQIKIASPGDDAKLVFEFQTTDLFFYEFEVVDCDSGNQFETGKGQWDGETEFNLGRGSDLVGKCLNIAWGEIDPAGGTGIFRATATVKQNGISCAAVQVFTGNSTATIVNDTTEAVFI</sequence>
<dbReference type="AlphaFoldDB" id="A0A316HG24"/>
<evidence type="ECO:0000313" key="2">
    <source>
        <dbReference type="Proteomes" id="UP000245678"/>
    </source>
</evidence>
<dbReference type="EMBL" id="QGHA01000001">
    <property type="protein sequence ID" value="PWK80179.1"/>
    <property type="molecule type" value="Genomic_DNA"/>
</dbReference>
<reference evidence="1 2" key="1">
    <citation type="submission" date="2018-05" db="EMBL/GenBank/DDBJ databases">
        <title>Genomic Encyclopedia of Archaeal and Bacterial Type Strains, Phase II (KMG-II): from individual species to whole genera.</title>
        <authorList>
            <person name="Goeker M."/>
        </authorList>
    </citation>
    <scope>NUCLEOTIDE SEQUENCE [LARGE SCALE GENOMIC DNA]</scope>
    <source>
        <strain evidence="1 2">DSM 19975</strain>
    </source>
</reference>
<accession>A0A316HG24</accession>
<keyword evidence="2" id="KW-1185">Reference proteome</keyword>
<comment type="caution">
    <text evidence="1">The sequence shown here is derived from an EMBL/GenBank/DDBJ whole genome shotgun (WGS) entry which is preliminary data.</text>
</comment>
<gene>
    <name evidence="1" type="ORF">LX99_00643</name>
</gene>
<name>A0A316HG24_9SPHI</name>
<organism evidence="1 2">
    <name type="scientific">Mucilaginibacter oryzae</name>
    <dbReference type="NCBI Taxonomy" id="468058"/>
    <lineage>
        <taxon>Bacteria</taxon>
        <taxon>Pseudomonadati</taxon>
        <taxon>Bacteroidota</taxon>
        <taxon>Sphingobacteriia</taxon>
        <taxon>Sphingobacteriales</taxon>
        <taxon>Sphingobacteriaceae</taxon>
        <taxon>Mucilaginibacter</taxon>
    </lineage>
</organism>
<protein>
    <submittedName>
        <fullName evidence="1">Uncharacterized protein</fullName>
    </submittedName>
</protein>
<dbReference type="RefSeq" id="WP_109606311.1">
    <property type="nucleotide sequence ID" value="NZ_QGHA01000001.1"/>
</dbReference>